<sequence length="1175" mass="137520">MNKKQNKQLDQNNVQTSDIPNIVQLKYKIDQQEYYKVNRDLFKTPNNQKENKHYDNNKNEEIDKIFRDFKEKEEHVKKEIENALKISLSNSKSVKKQNEDTLNQNLSQINRNYLPRNESRNKDRPNSSLGTQNKSPHVVQKDIINFSNIQDKSPKETITFDEDQVKDFQIQQNHIQFIKKRQSNKVKQNQINFLNQSFENKLCFQDITDQIRNNNYLYNDKNQKQNNPATTCKIQELNVDKLKQKVSNIEPIKSQIKSLDNKKEQFRMQSANIQTKQNKNEAQRNIISNRITLKRMESPMIIQNNNNDSYISNKAIQQSNLKQKRPLHISDYSSLNNTLTLNDKQNNLKTPNQTSPTQIGLEKRKLKTLNDYSTSFLTEDYNNFNVANRQKTVNNVSQKSSDTPEKPRILLTESQEGVFQLHDNLVNFQKTKNQKYDNRQFSTIQYSQRKTTNNNYKDAKVNLFQDSSHKISENSHKESRQRNKTSDCRIEQISNYVKPMLQYQADICWQTQYSSFNINNNYVKINNSHTLDPLTTTEDSESKKKQISHSSYKKKNKCYINNNFNYQLKILRGTLKKNQLSPENILSQKFNIELPKENSIIIEENPSQYNLQSQRNTSNSNKEKLDSTEQQIEENKLKGKDHRNSSASPQQNSRNKEVLKKFLTKTKQIKSKNFIENLETDNTCADDSCQEQMNTVDDFKAVYPASNYDEIQNSSQQNNFRGQSGSNQIKKQSKLQPLQQIQNQSYYHAQNQLIQEAKQNKKNALRSSYSQQKEEGDDNGGNQKSNVKQIYNKLNQISKNSTQEKNNNQSNSQTQKFNKGSPVSLRDSLNANYSYSNDNNKRNSINQEGNTLSRDEQEIIKYQEEKRKLEKQKFAPYKVDQFQQFVNNQNVLSQSSKYSNLQQPSQQSQIQNSIHQNSSDYSNHQRYSFSFQYQQNIQQSPSQTYQQQISQQSSQPSQVNTNPSIVTLKSIHGPKVLRQMPYGVNDAYYGMPVPANFGISTMEQHSSHENFSPHFSQQFQEQNEFKKQQQNNIQEIQSFGQHKLISQEGEMKDTKQIQEQQAGRISQMGDSCPPAPTKITLEYLQMKNETEDSYRTAFYNNQVYVQQTVKENFYGNSQHFQQKMQAVILSTNQQNKNVNQQQNDQKEQTQQVNEKIIKKVEFKDADKKEDEEIII</sequence>
<dbReference type="HOGENOM" id="CLU_273698_0_0_1"/>
<protein>
    <submittedName>
        <fullName evidence="2">Uncharacterized protein</fullName>
    </submittedName>
</protein>
<feature type="region of interest" description="Disordered" evidence="1">
    <location>
        <begin position="759"/>
        <end position="785"/>
    </location>
</feature>
<reference evidence="3" key="1">
    <citation type="journal article" date="2006" name="PLoS Biol.">
        <title>Macronuclear genome sequence of the ciliate Tetrahymena thermophila, a model eukaryote.</title>
        <authorList>
            <person name="Eisen J.A."/>
            <person name="Coyne R.S."/>
            <person name="Wu M."/>
            <person name="Wu D."/>
            <person name="Thiagarajan M."/>
            <person name="Wortman J.R."/>
            <person name="Badger J.H."/>
            <person name="Ren Q."/>
            <person name="Amedeo P."/>
            <person name="Jones K.M."/>
            <person name="Tallon L.J."/>
            <person name="Delcher A.L."/>
            <person name="Salzberg S.L."/>
            <person name="Silva J.C."/>
            <person name="Haas B.J."/>
            <person name="Majoros W.H."/>
            <person name="Farzad M."/>
            <person name="Carlton J.M."/>
            <person name="Smith R.K. Jr."/>
            <person name="Garg J."/>
            <person name="Pearlman R.E."/>
            <person name="Karrer K.M."/>
            <person name="Sun L."/>
            <person name="Manning G."/>
            <person name="Elde N.C."/>
            <person name="Turkewitz A.P."/>
            <person name="Asai D.J."/>
            <person name="Wilkes D.E."/>
            <person name="Wang Y."/>
            <person name="Cai H."/>
            <person name="Collins K."/>
            <person name="Stewart B.A."/>
            <person name="Lee S.R."/>
            <person name="Wilamowska K."/>
            <person name="Weinberg Z."/>
            <person name="Ruzzo W.L."/>
            <person name="Wloga D."/>
            <person name="Gaertig J."/>
            <person name="Frankel J."/>
            <person name="Tsao C.-C."/>
            <person name="Gorovsky M.A."/>
            <person name="Keeling P.J."/>
            <person name="Waller R.F."/>
            <person name="Patron N.J."/>
            <person name="Cherry J.M."/>
            <person name="Stover N.A."/>
            <person name="Krieger C.J."/>
            <person name="del Toro C."/>
            <person name="Ryder H.F."/>
            <person name="Williamson S.C."/>
            <person name="Barbeau R.A."/>
            <person name="Hamilton E.P."/>
            <person name="Orias E."/>
        </authorList>
    </citation>
    <scope>NUCLEOTIDE SEQUENCE [LARGE SCALE GENOMIC DNA]</scope>
    <source>
        <strain evidence="3">SB210</strain>
    </source>
</reference>
<name>I7LWT2_TETTS</name>
<organism evidence="2 3">
    <name type="scientific">Tetrahymena thermophila (strain SB210)</name>
    <dbReference type="NCBI Taxonomy" id="312017"/>
    <lineage>
        <taxon>Eukaryota</taxon>
        <taxon>Sar</taxon>
        <taxon>Alveolata</taxon>
        <taxon>Ciliophora</taxon>
        <taxon>Intramacronucleata</taxon>
        <taxon>Oligohymenophorea</taxon>
        <taxon>Hymenostomatida</taxon>
        <taxon>Tetrahymenina</taxon>
        <taxon>Tetrahymenidae</taxon>
        <taxon>Tetrahymena</taxon>
    </lineage>
</organism>
<dbReference type="AlphaFoldDB" id="I7LWT2"/>
<dbReference type="EMBL" id="GG662523">
    <property type="protein sequence ID" value="EAS02802.1"/>
    <property type="molecule type" value="Genomic_DNA"/>
</dbReference>
<dbReference type="OMA" id="MCRESIS"/>
<feature type="compositionally biased region" description="Low complexity" evidence="1">
    <location>
        <begin position="896"/>
        <end position="919"/>
    </location>
</feature>
<proteinExistence type="predicted"/>
<dbReference type="InParanoid" id="I7LWT2"/>
<feature type="region of interest" description="Disordered" evidence="1">
    <location>
        <begin position="801"/>
        <end position="852"/>
    </location>
</feature>
<feature type="region of interest" description="Disordered" evidence="1">
    <location>
        <begin position="92"/>
        <end position="139"/>
    </location>
</feature>
<feature type="compositionally biased region" description="Basic and acidic residues" evidence="1">
    <location>
        <begin position="467"/>
        <end position="486"/>
    </location>
</feature>
<evidence type="ECO:0000313" key="2">
    <source>
        <dbReference type="EMBL" id="EAS02802.1"/>
    </source>
</evidence>
<feature type="compositionally biased region" description="Low complexity" evidence="1">
    <location>
        <begin position="801"/>
        <end position="819"/>
    </location>
</feature>
<feature type="compositionally biased region" description="Polar residues" evidence="1">
    <location>
        <begin position="126"/>
        <end position="135"/>
    </location>
</feature>
<feature type="region of interest" description="Disordered" evidence="1">
    <location>
        <begin position="940"/>
        <end position="961"/>
    </location>
</feature>
<feature type="compositionally biased region" description="Polar residues" evidence="1">
    <location>
        <begin position="100"/>
        <end position="111"/>
    </location>
</feature>
<gene>
    <name evidence="2" type="ORF">TTHERM_00348920</name>
</gene>
<feature type="region of interest" description="Disordered" evidence="1">
    <location>
        <begin position="715"/>
        <end position="737"/>
    </location>
</feature>
<feature type="region of interest" description="Disordered" evidence="1">
    <location>
        <begin position="896"/>
        <end position="921"/>
    </location>
</feature>
<dbReference type="KEGG" id="tet:TTHERM_00348920"/>
<keyword evidence="3" id="KW-1185">Reference proteome</keyword>
<evidence type="ECO:0000256" key="1">
    <source>
        <dbReference type="SAM" id="MobiDB-lite"/>
    </source>
</evidence>
<dbReference type="RefSeq" id="XP_001023047.1">
    <property type="nucleotide sequence ID" value="XM_001023047.2"/>
</dbReference>
<feature type="region of interest" description="Disordered" evidence="1">
    <location>
        <begin position="605"/>
        <end position="657"/>
    </location>
</feature>
<feature type="region of interest" description="Disordered" evidence="1">
    <location>
        <begin position="466"/>
        <end position="486"/>
    </location>
</feature>
<dbReference type="GeneID" id="7836826"/>
<feature type="compositionally biased region" description="Polar residues" evidence="1">
    <location>
        <begin position="827"/>
        <end position="852"/>
    </location>
</feature>
<dbReference type="STRING" id="312017.I7LWT2"/>
<dbReference type="Proteomes" id="UP000009168">
    <property type="component" value="Unassembled WGS sequence"/>
</dbReference>
<feature type="compositionally biased region" description="Polar residues" evidence="1">
    <location>
        <begin position="605"/>
        <end position="620"/>
    </location>
</feature>
<evidence type="ECO:0000313" key="3">
    <source>
        <dbReference type="Proteomes" id="UP000009168"/>
    </source>
</evidence>
<accession>I7LWT2</accession>
<feature type="region of interest" description="Disordered" evidence="1">
    <location>
        <begin position="532"/>
        <end position="552"/>
    </location>
</feature>
<feature type="compositionally biased region" description="Basic and acidic residues" evidence="1">
    <location>
        <begin position="621"/>
        <end position="644"/>
    </location>
</feature>